<reference evidence="1" key="1">
    <citation type="submission" date="2019-06" db="EMBL/GenBank/DDBJ databases">
        <title>Complete genome sequence of Aeromonas hydrophila bacteriophage PS1.</title>
        <authorList>
            <person name="Rai S."/>
            <person name="Tyagi A."/>
            <person name="Kumar N."/>
            <person name="Singh N."/>
        </authorList>
    </citation>
    <scope>NUCLEOTIDE SEQUENCE [LARGE SCALE GENOMIC DNA]</scope>
</reference>
<accession>A0A514TUY6</accession>
<gene>
    <name evidence="1" type="ORF">PS1_0041</name>
</gene>
<evidence type="ECO:0000313" key="1">
    <source>
        <dbReference type="EMBL" id="QDJ96800.1"/>
    </source>
</evidence>
<keyword evidence="2" id="KW-1185">Reference proteome</keyword>
<sequence length="50" mass="6016">MLEPTQGFMLNQEVRQQLDLLIQTLESIEEWQKCYFENQQFIVIEGQLNV</sequence>
<organism evidence="1 2">
    <name type="scientific">Aeromonas phage PS1</name>
    <dbReference type="NCBI Taxonomy" id="2591406"/>
    <lineage>
        <taxon>Viruses</taxon>
        <taxon>Duplodnaviria</taxon>
        <taxon>Heunggongvirae</taxon>
        <taxon>Uroviricota</taxon>
        <taxon>Caudoviricetes</taxon>
        <taxon>Chimalliviridae</taxon>
        <taxon>Ferozepurvirus</taxon>
        <taxon>Ferozepurvirus PS1</taxon>
    </lineage>
</organism>
<proteinExistence type="predicted"/>
<protein>
    <submittedName>
        <fullName evidence="1">Uncharacterized protein</fullName>
    </submittedName>
</protein>
<name>A0A514TUY6_9CAUD</name>
<dbReference type="Proteomes" id="UP000317703">
    <property type="component" value="Segment"/>
</dbReference>
<evidence type="ECO:0000313" key="2">
    <source>
        <dbReference type="Proteomes" id="UP000317703"/>
    </source>
</evidence>
<dbReference type="EMBL" id="MN032614">
    <property type="protein sequence ID" value="QDJ96800.1"/>
    <property type="molecule type" value="Genomic_DNA"/>
</dbReference>